<reference evidence="1 2" key="1">
    <citation type="submission" date="2015-08" db="EMBL/GenBank/DDBJ databases">
        <authorList>
            <person name="Babu N.S."/>
            <person name="Beckwith C.J."/>
            <person name="Beseler K.G."/>
            <person name="Brison A."/>
            <person name="Carone J.V."/>
            <person name="Caskin T.P."/>
            <person name="Diamond M."/>
            <person name="Durham M.E."/>
            <person name="Foxe J.M."/>
            <person name="Go M."/>
            <person name="Henderson B.A."/>
            <person name="Jones I.B."/>
            <person name="McGettigan J.A."/>
            <person name="Micheletti S.J."/>
            <person name="Nasrallah M.E."/>
            <person name="Ortiz D."/>
            <person name="Piller C.R."/>
            <person name="Privatt S.R."/>
            <person name="Schneider S.L."/>
            <person name="Sharp S."/>
            <person name="Smith T.C."/>
            <person name="Stanton J.D."/>
            <person name="Ullery H.E."/>
            <person name="Wilson R.J."/>
            <person name="Serrano M.G."/>
            <person name="Buck G."/>
            <person name="Lee V."/>
            <person name="Wang Y."/>
            <person name="Carvalho R."/>
            <person name="Voegtly L."/>
            <person name="Shi R."/>
            <person name="Duckworth R."/>
            <person name="Johnson A."/>
            <person name="Loviza R."/>
            <person name="Walstead R."/>
            <person name="Shah Z."/>
            <person name="Kiflezghi M."/>
            <person name="Wade K."/>
            <person name="Ball S.L."/>
            <person name="Bradley K.W."/>
            <person name="Asai D.J."/>
            <person name="Bowman C.A."/>
            <person name="Russell D.A."/>
            <person name="Pope W.H."/>
            <person name="Jacobs-Sera D."/>
            <person name="Hendrix R.W."/>
            <person name="Hatfull G.F."/>
        </authorList>
    </citation>
    <scope>NUCLEOTIDE SEQUENCE [LARGE SCALE GENOMIC DNA]</scope>
    <source>
        <strain evidence="1 2">DSM 27648</strain>
    </source>
</reference>
<dbReference type="AlphaFoldDB" id="A0A0K1PN68"/>
<gene>
    <name evidence="1" type="ORF">AKJ09_01649</name>
</gene>
<organism evidence="1 2">
    <name type="scientific">Labilithrix luteola</name>
    <dbReference type="NCBI Taxonomy" id="1391654"/>
    <lineage>
        <taxon>Bacteria</taxon>
        <taxon>Pseudomonadati</taxon>
        <taxon>Myxococcota</taxon>
        <taxon>Polyangia</taxon>
        <taxon>Polyangiales</taxon>
        <taxon>Labilitrichaceae</taxon>
        <taxon>Labilithrix</taxon>
    </lineage>
</organism>
<accession>A0A0K1PN68</accession>
<dbReference type="RefSeq" id="WP_146646511.1">
    <property type="nucleotide sequence ID" value="NZ_CP012333.1"/>
</dbReference>
<evidence type="ECO:0000313" key="2">
    <source>
        <dbReference type="Proteomes" id="UP000064967"/>
    </source>
</evidence>
<protein>
    <submittedName>
        <fullName evidence="1">Uncharacterized protein</fullName>
    </submittedName>
</protein>
<dbReference type="KEGG" id="llu:AKJ09_01649"/>
<keyword evidence="2" id="KW-1185">Reference proteome</keyword>
<name>A0A0K1PN68_9BACT</name>
<dbReference type="EMBL" id="CP012333">
    <property type="protein sequence ID" value="AKU94985.1"/>
    <property type="molecule type" value="Genomic_DNA"/>
</dbReference>
<dbReference type="Proteomes" id="UP000064967">
    <property type="component" value="Chromosome"/>
</dbReference>
<evidence type="ECO:0000313" key="1">
    <source>
        <dbReference type="EMBL" id="AKU94985.1"/>
    </source>
</evidence>
<proteinExistence type="predicted"/>
<sequence length="76" mass="8335">MLSSIGCPEEAEAAFHSEPLQVRVPAAIAAEVTIPTHLGWEGEPLHEVDSDGREVLVYVRDEREAALIARLETTVR</sequence>